<feature type="region of interest" description="Disordered" evidence="1">
    <location>
        <begin position="646"/>
        <end position="765"/>
    </location>
</feature>
<dbReference type="InterPro" id="IPR014752">
    <property type="entry name" value="Arrestin-like_C"/>
</dbReference>
<keyword evidence="4" id="KW-1185">Reference proteome</keyword>
<proteinExistence type="predicted"/>
<feature type="compositionally biased region" description="Polar residues" evidence="1">
    <location>
        <begin position="510"/>
        <end position="571"/>
    </location>
</feature>
<dbReference type="Gene3D" id="2.60.40.640">
    <property type="match status" value="1"/>
</dbReference>
<dbReference type="GO" id="GO:0031625">
    <property type="term" value="F:ubiquitin protein ligase binding"/>
    <property type="evidence" value="ECO:0007669"/>
    <property type="project" value="TreeGrafter"/>
</dbReference>
<dbReference type="AlphaFoldDB" id="A0A8J2XAZ8"/>
<feature type="region of interest" description="Disordered" evidence="1">
    <location>
        <begin position="510"/>
        <end position="595"/>
    </location>
</feature>
<dbReference type="GO" id="GO:0005829">
    <property type="term" value="C:cytosol"/>
    <property type="evidence" value="ECO:0007669"/>
    <property type="project" value="TreeGrafter"/>
</dbReference>
<evidence type="ECO:0000256" key="1">
    <source>
        <dbReference type="SAM" id="MobiDB-lite"/>
    </source>
</evidence>
<dbReference type="PANTHER" id="PTHR11188:SF17">
    <property type="entry name" value="FI21816P1"/>
    <property type="match status" value="1"/>
</dbReference>
<reference evidence="4" key="1">
    <citation type="journal article" date="2013" name="Genome Announc.">
        <title>Genome sequence of the food spoilage yeast Zygosaccharomyces bailii CLIB 213(T).</title>
        <authorList>
            <person name="Galeote V."/>
            <person name="Bigey F."/>
            <person name="Devillers H."/>
            <person name="Neuveglise C."/>
            <person name="Dequin S."/>
        </authorList>
    </citation>
    <scope>NUCLEOTIDE SEQUENCE [LARGE SCALE GENOMIC DNA]</scope>
    <source>
        <strain evidence="4">CLIB 213 / ATCC 58445 / CBS 680 / CCRC 21525 / NBRC 1098 / NCYC 1416 / NRRL Y-2227</strain>
    </source>
</reference>
<dbReference type="Proteomes" id="UP000019375">
    <property type="component" value="Unassembled WGS sequence"/>
</dbReference>
<dbReference type="OrthoDB" id="2333384at2759"/>
<organism evidence="3 4">
    <name type="scientific">Zygosaccharomyces bailii (strain CLIB 213 / ATCC 58445 / CBS 680 / BCRC 21525 / NBRC 1098 / NCYC 1416 / NRRL Y-2227)</name>
    <dbReference type="NCBI Taxonomy" id="1333698"/>
    <lineage>
        <taxon>Eukaryota</taxon>
        <taxon>Fungi</taxon>
        <taxon>Dikarya</taxon>
        <taxon>Ascomycota</taxon>
        <taxon>Saccharomycotina</taxon>
        <taxon>Saccharomycetes</taxon>
        <taxon>Saccharomycetales</taxon>
        <taxon>Saccharomycetaceae</taxon>
        <taxon>Zygosaccharomyces</taxon>
    </lineage>
</organism>
<feature type="domain" description="Arrestin C-terminal-like" evidence="2">
    <location>
        <begin position="230"/>
        <end position="386"/>
    </location>
</feature>
<gene>
    <name evidence="3" type="ORF">BN860_01090g</name>
</gene>
<dbReference type="SUPFAM" id="SSF81296">
    <property type="entry name" value="E set domains"/>
    <property type="match status" value="1"/>
</dbReference>
<dbReference type="InterPro" id="IPR014756">
    <property type="entry name" value="Ig_E-set"/>
</dbReference>
<dbReference type="Pfam" id="PF02752">
    <property type="entry name" value="Arrestin_C"/>
    <property type="match status" value="1"/>
</dbReference>
<dbReference type="GO" id="GO:0030674">
    <property type="term" value="F:protein-macromolecule adaptor activity"/>
    <property type="evidence" value="ECO:0007669"/>
    <property type="project" value="TreeGrafter"/>
</dbReference>
<evidence type="ECO:0000259" key="2">
    <source>
        <dbReference type="SMART" id="SM01017"/>
    </source>
</evidence>
<dbReference type="GO" id="GO:0005886">
    <property type="term" value="C:plasma membrane"/>
    <property type="evidence" value="ECO:0007669"/>
    <property type="project" value="TreeGrafter"/>
</dbReference>
<accession>A0A8J2XAZ8</accession>
<sequence length="765" mass="83210">MFPMSKSGKEPLLYDVRINGTDHDVILLKGPPEEASSVLLSGTVVLSVREPIQIKNLTLRLYGRLRLNIPVQYQSAKGPAQRYVKSERRFYEHTWDDLNIESNFENLYDNYGKRTAITSRSSGNLAEVNRRSRSSTTSLISLAGLSSSGPNHHTLVQGNYEFPFSAILPGSLVESVEGLPNASIVYKLEANIERGKFFSDLICKKHVRVVRTMRPDSLELSETMAVDNTWPKKVDYSISVPAKALAIGSLTPIHIEVVPLMKGLRLGPIKITLVENSQYCGTFGSVGSQERTVCKTKIKDPLGHVKKDPLEVTGVGEDGSAYQDCWQVDTFLQVPPSLSKCTQDCTLLNSIKVRHKIKFVISLLNADGHVSELRASLPAVLFISPFVALSVKNTEKLMHSGSSSNASSRRGSSTDDEEIIFARTASEVELAAMANGLQAPTSVPDLMSPPNYGNHIYDRLWNDISVTNTPHGSGTQTPIEGTSIGQVLDNQHSVAELEDNLRRLHLQRQGLNRSASTSNVNPRNPTGQNESVGANESSQAGPIRSLSSAQFAPSAMSRSGSTGLMEQTPSRNIPPPPLLTSGSSVPHLPRSNSSMWNLAQSPHKEWANMSNLSRVPSYDKAIRSEMIGNDLPPRYPDDEENEIRNHLERPQVVHNRSSSSVLSKLSGSPLPSPQPSQAALVRRGSNASMSGVTPQPAHGDPPSNGAATGGKNQTASKYFSFGMTPVGSSSSMSSFGHKRSSSKGSLHEKSHSLTNLKSLLQKDRK</sequence>
<feature type="compositionally biased region" description="Polar residues" evidence="1">
    <location>
        <begin position="580"/>
        <end position="595"/>
    </location>
</feature>
<feature type="compositionally biased region" description="Low complexity" evidence="1">
    <location>
        <begin position="657"/>
        <end position="669"/>
    </location>
</feature>
<protein>
    <submittedName>
        <fullName evidence="3">ZYBA0S13-01090g1_1</fullName>
    </submittedName>
</protein>
<dbReference type="InterPro" id="IPR011022">
    <property type="entry name" value="Arrestin_C-like"/>
</dbReference>
<name>A0A8J2XAZ8_ZYGB2</name>
<dbReference type="InterPro" id="IPR050357">
    <property type="entry name" value="Arrestin_domain-protein"/>
</dbReference>
<dbReference type="PANTHER" id="PTHR11188">
    <property type="entry name" value="ARRESTIN DOMAIN CONTAINING PROTEIN"/>
    <property type="match status" value="1"/>
</dbReference>
<dbReference type="GO" id="GO:0070086">
    <property type="term" value="P:ubiquitin-dependent endocytosis"/>
    <property type="evidence" value="ECO:0007669"/>
    <property type="project" value="TreeGrafter"/>
</dbReference>
<dbReference type="EMBL" id="HG316466">
    <property type="protein sequence ID" value="CDF91680.1"/>
    <property type="molecule type" value="Genomic_DNA"/>
</dbReference>
<dbReference type="SMART" id="SM01017">
    <property type="entry name" value="Arrestin_C"/>
    <property type="match status" value="1"/>
</dbReference>
<evidence type="ECO:0000313" key="4">
    <source>
        <dbReference type="Proteomes" id="UP000019375"/>
    </source>
</evidence>
<evidence type="ECO:0000313" key="3">
    <source>
        <dbReference type="EMBL" id="CDF91680.1"/>
    </source>
</evidence>